<dbReference type="EMBL" id="MU858186">
    <property type="protein sequence ID" value="KAK4210045.1"/>
    <property type="molecule type" value="Genomic_DNA"/>
</dbReference>
<reference evidence="5" key="1">
    <citation type="journal article" date="2023" name="Mol. Phylogenet. Evol.">
        <title>Genome-scale phylogeny and comparative genomics of the fungal order Sordariales.</title>
        <authorList>
            <person name="Hensen N."/>
            <person name="Bonometti L."/>
            <person name="Westerberg I."/>
            <person name="Brannstrom I.O."/>
            <person name="Guillou S."/>
            <person name="Cros-Aarteil S."/>
            <person name="Calhoun S."/>
            <person name="Haridas S."/>
            <person name="Kuo A."/>
            <person name="Mondo S."/>
            <person name="Pangilinan J."/>
            <person name="Riley R."/>
            <person name="LaButti K."/>
            <person name="Andreopoulos B."/>
            <person name="Lipzen A."/>
            <person name="Chen C."/>
            <person name="Yan M."/>
            <person name="Daum C."/>
            <person name="Ng V."/>
            <person name="Clum A."/>
            <person name="Steindorff A."/>
            <person name="Ohm R.A."/>
            <person name="Martin F."/>
            <person name="Silar P."/>
            <person name="Natvig D.O."/>
            <person name="Lalanne C."/>
            <person name="Gautier V."/>
            <person name="Ament-Velasquez S.L."/>
            <person name="Kruys A."/>
            <person name="Hutchinson M.I."/>
            <person name="Powell A.J."/>
            <person name="Barry K."/>
            <person name="Miller A.N."/>
            <person name="Grigoriev I.V."/>
            <person name="Debuchy R."/>
            <person name="Gladieux P."/>
            <person name="Hiltunen Thoren M."/>
            <person name="Johannesson H."/>
        </authorList>
    </citation>
    <scope>NUCLEOTIDE SEQUENCE</scope>
    <source>
        <strain evidence="5">PSN293</strain>
    </source>
</reference>
<dbReference type="PANTHER" id="PTHR43712:SF12">
    <property type="entry name" value="STERIGMATOCYSTIN 8-O-METHYLTRANSFERASE"/>
    <property type="match status" value="1"/>
</dbReference>
<keyword evidence="3" id="KW-0949">S-adenosyl-L-methionine</keyword>
<gene>
    <name evidence="5" type="ORF">QBC37DRAFT_377446</name>
</gene>
<dbReference type="Gene3D" id="1.10.10.10">
    <property type="entry name" value="Winged helix-like DNA-binding domain superfamily/Winged helix DNA-binding domain"/>
    <property type="match status" value="1"/>
</dbReference>
<dbReference type="InterPro" id="IPR016461">
    <property type="entry name" value="COMT-like"/>
</dbReference>
<keyword evidence="2" id="KW-0808">Transferase</keyword>
<comment type="caution">
    <text evidence="5">The sequence shown here is derived from an EMBL/GenBank/DDBJ whole genome shotgun (WGS) entry which is preliminary data.</text>
</comment>
<evidence type="ECO:0000256" key="3">
    <source>
        <dbReference type="ARBA" id="ARBA00022691"/>
    </source>
</evidence>
<organism evidence="5 6">
    <name type="scientific">Rhypophila decipiens</name>
    <dbReference type="NCBI Taxonomy" id="261697"/>
    <lineage>
        <taxon>Eukaryota</taxon>
        <taxon>Fungi</taxon>
        <taxon>Dikarya</taxon>
        <taxon>Ascomycota</taxon>
        <taxon>Pezizomycotina</taxon>
        <taxon>Sordariomycetes</taxon>
        <taxon>Sordariomycetidae</taxon>
        <taxon>Sordariales</taxon>
        <taxon>Naviculisporaceae</taxon>
        <taxon>Rhypophila</taxon>
    </lineage>
</organism>
<evidence type="ECO:0000256" key="2">
    <source>
        <dbReference type="ARBA" id="ARBA00022679"/>
    </source>
</evidence>
<feature type="domain" description="O-methyltransferase C-terminal" evidence="4">
    <location>
        <begin position="201"/>
        <end position="396"/>
    </location>
</feature>
<keyword evidence="1 5" id="KW-0489">Methyltransferase</keyword>
<proteinExistence type="predicted"/>
<evidence type="ECO:0000259" key="4">
    <source>
        <dbReference type="Pfam" id="PF00891"/>
    </source>
</evidence>
<dbReference type="Gene3D" id="3.40.50.150">
    <property type="entry name" value="Vaccinia Virus protein VP39"/>
    <property type="match status" value="1"/>
</dbReference>
<evidence type="ECO:0000313" key="5">
    <source>
        <dbReference type="EMBL" id="KAK4210045.1"/>
    </source>
</evidence>
<accession>A0AAN6Y0Z6</accession>
<dbReference type="GO" id="GO:0032259">
    <property type="term" value="P:methylation"/>
    <property type="evidence" value="ECO:0007669"/>
    <property type="project" value="UniProtKB-KW"/>
</dbReference>
<dbReference type="SUPFAM" id="SSF53335">
    <property type="entry name" value="S-adenosyl-L-methionine-dependent methyltransferases"/>
    <property type="match status" value="1"/>
</dbReference>
<dbReference type="InterPro" id="IPR001077">
    <property type="entry name" value="COMT_C"/>
</dbReference>
<sequence length="426" mass="47598">MPETTISKLSETIFRNVKVVDSYLKANNLPPPSFDVDGPAVMEVGPDGAHVEDAKNKAIAAAMELVDLLVGPFPSLRPLYNGTSLQAISKWKVAQKVPIHGQVSFDDLGKQVGVHPIDLRRVLRYAMCHHRLFCEPREGFVAHTLASRKLAEDPMLADGLWLLSEHTHQAQCRTVEALEKWQDQEPTHTAVSIMAGKEVTLYDLLQSNPEHASKFVNAMTSFAKYNSRSPNLPKFLHSNAGPFKNLGKVTVVDVGGSRGMDAIMIAKISPDPNFIVQDLPPMIQGAEAALPPDLRDRIKFEAYNFFTPQTTVADVYIIKQCFHNWPDHYCVRIIKNQIPAMRPGTKIMVIDSLVPPPGNMSLMAERSARAYDMMMLTQTNGREREAEDWKNIFRQADERFKIVGMTSLGYPLDVPPIGLIEVVWEC</sequence>
<dbReference type="PROSITE" id="PS51683">
    <property type="entry name" value="SAM_OMT_II"/>
    <property type="match status" value="1"/>
</dbReference>
<name>A0AAN6Y0Z6_9PEZI</name>
<protein>
    <submittedName>
        <fullName evidence="5">S-adenosyl-L-methionine-dependent methyltransferase</fullName>
    </submittedName>
</protein>
<keyword evidence="6" id="KW-1185">Reference proteome</keyword>
<evidence type="ECO:0000313" key="6">
    <source>
        <dbReference type="Proteomes" id="UP001301769"/>
    </source>
</evidence>
<dbReference type="InterPro" id="IPR029063">
    <property type="entry name" value="SAM-dependent_MTases_sf"/>
</dbReference>
<dbReference type="InterPro" id="IPR036388">
    <property type="entry name" value="WH-like_DNA-bd_sf"/>
</dbReference>
<dbReference type="GO" id="GO:0008171">
    <property type="term" value="F:O-methyltransferase activity"/>
    <property type="evidence" value="ECO:0007669"/>
    <property type="project" value="InterPro"/>
</dbReference>
<dbReference type="Pfam" id="PF00891">
    <property type="entry name" value="Methyltransf_2"/>
    <property type="match status" value="1"/>
</dbReference>
<dbReference type="Proteomes" id="UP001301769">
    <property type="component" value="Unassembled WGS sequence"/>
</dbReference>
<reference evidence="5" key="2">
    <citation type="submission" date="2023-05" db="EMBL/GenBank/DDBJ databases">
        <authorList>
            <consortium name="Lawrence Berkeley National Laboratory"/>
            <person name="Steindorff A."/>
            <person name="Hensen N."/>
            <person name="Bonometti L."/>
            <person name="Westerberg I."/>
            <person name="Brannstrom I.O."/>
            <person name="Guillou S."/>
            <person name="Cros-Aarteil S."/>
            <person name="Calhoun S."/>
            <person name="Haridas S."/>
            <person name="Kuo A."/>
            <person name="Mondo S."/>
            <person name="Pangilinan J."/>
            <person name="Riley R."/>
            <person name="Labutti K."/>
            <person name="Andreopoulos B."/>
            <person name="Lipzen A."/>
            <person name="Chen C."/>
            <person name="Yanf M."/>
            <person name="Daum C."/>
            <person name="Ng V."/>
            <person name="Clum A."/>
            <person name="Ohm R."/>
            <person name="Martin F."/>
            <person name="Silar P."/>
            <person name="Natvig D."/>
            <person name="Lalanne C."/>
            <person name="Gautier V."/>
            <person name="Ament-Velasquez S.L."/>
            <person name="Kruys A."/>
            <person name="Hutchinson M.I."/>
            <person name="Powell A.J."/>
            <person name="Barry K."/>
            <person name="Miller A.N."/>
            <person name="Grigoriev I.V."/>
            <person name="Debuchy R."/>
            <person name="Gladieux P."/>
            <person name="Thoren M.H."/>
            <person name="Johannesson H."/>
        </authorList>
    </citation>
    <scope>NUCLEOTIDE SEQUENCE</scope>
    <source>
        <strain evidence="5">PSN293</strain>
    </source>
</reference>
<dbReference type="PANTHER" id="PTHR43712">
    <property type="entry name" value="PUTATIVE (AFU_ORTHOLOGUE AFUA_4G14580)-RELATED"/>
    <property type="match status" value="1"/>
</dbReference>
<evidence type="ECO:0000256" key="1">
    <source>
        <dbReference type="ARBA" id="ARBA00022603"/>
    </source>
</evidence>
<dbReference type="AlphaFoldDB" id="A0AAN6Y0Z6"/>